<reference evidence="3 4" key="1">
    <citation type="submission" date="2024-01" db="EMBL/GenBank/DDBJ databases">
        <title>A telomere-to-telomere, gap-free genome of sweet tea (Lithocarpus litseifolius).</title>
        <authorList>
            <person name="Zhou J."/>
        </authorList>
    </citation>
    <scope>NUCLEOTIDE SEQUENCE [LARGE SCALE GENOMIC DNA]</scope>
    <source>
        <strain evidence="3">Zhou-2022a</strain>
        <tissue evidence="3">Leaf</tissue>
    </source>
</reference>
<dbReference type="AlphaFoldDB" id="A0AAW2DDE5"/>
<evidence type="ECO:0000313" key="4">
    <source>
        <dbReference type="Proteomes" id="UP001459277"/>
    </source>
</evidence>
<organism evidence="3 4">
    <name type="scientific">Lithocarpus litseifolius</name>
    <dbReference type="NCBI Taxonomy" id="425828"/>
    <lineage>
        <taxon>Eukaryota</taxon>
        <taxon>Viridiplantae</taxon>
        <taxon>Streptophyta</taxon>
        <taxon>Embryophyta</taxon>
        <taxon>Tracheophyta</taxon>
        <taxon>Spermatophyta</taxon>
        <taxon>Magnoliopsida</taxon>
        <taxon>eudicotyledons</taxon>
        <taxon>Gunneridae</taxon>
        <taxon>Pentapetalae</taxon>
        <taxon>rosids</taxon>
        <taxon>fabids</taxon>
        <taxon>Fagales</taxon>
        <taxon>Fagaceae</taxon>
        <taxon>Lithocarpus</taxon>
    </lineage>
</organism>
<feature type="region of interest" description="Disordered" evidence="1">
    <location>
        <begin position="357"/>
        <end position="383"/>
    </location>
</feature>
<dbReference type="EMBL" id="JAZDWU010000003">
    <property type="protein sequence ID" value="KAL0008264.1"/>
    <property type="molecule type" value="Genomic_DNA"/>
</dbReference>
<sequence>MNVQPSKHLIFVNGYTHQGQWYEGDSRLSFRDPYALAKCWGNYFNNQILEVIQNLWKDYHFIGNTDRISVFGIRPYGTAIRHLSMAKYVNPKGFIELEKNPVYEPLLYCGFCNQLLHYLPLVKAPTIALPVPHGNLLSALLTTFGTRRQNVISRLLIKPLLSLTVPEKNVISSNISIVVFLPNIIKALTLNVLTSGYDMDEGSKPFALIYRIYCRLVGSQLNPRAAHIKDPARKTLLIQCSTPDAKIQVPKMIQWEDVNLPKEWLLERESPPTKPIYHETDLAHIQQYLDGFHDDKPLKINEGRHSFAGFESASKRDLDLTDYLQKNSVVKPDLKLKGVSSNNSQVSTAFYSTKAKTSSPYEKSANEEEETKSVSPSNSDFQTVEPPIFQSQLRVLTSLNKSFEIDMVSLINKFISAKNRDKRKYYQSTFAQSEKDRVKRKWKEKMNALKKHILFF</sequence>
<dbReference type="Pfam" id="PF24496">
    <property type="entry name" value="DUF7588"/>
    <property type="match status" value="1"/>
</dbReference>
<accession>A0AAW2DDE5</accession>
<dbReference type="Proteomes" id="UP001459277">
    <property type="component" value="Unassembled WGS sequence"/>
</dbReference>
<dbReference type="InterPro" id="IPR056010">
    <property type="entry name" value="DUF7588"/>
</dbReference>
<gene>
    <name evidence="3" type="ORF">SO802_009766</name>
</gene>
<protein>
    <recommendedName>
        <fullName evidence="2">DUF7588 domain-containing protein</fullName>
    </recommendedName>
</protein>
<evidence type="ECO:0000259" key="2">
    <source>
        <dbReference type="Pfam" id="PF24496"/>
    </source>
</evidence>
<evidence type="ECO:0000313" key="3">
    <source>
        <dbReference type="EMBL" id="KAL0008264.1"/>
    </source>
</evidence>
<name>A0AAW2DDE5_9ROSI</name>
<feature type="compositionally biased region" description="Polar residues" evidence="1">
    <location>
        <begin position="373"/>
        <end position="382"/>
    </location>
</feature>
<proteinExistence type="predicted"/>
<feature type="domain" description="DUF7588" evidence="2">
    <location>
        <begin position="412"/>
        <end position="456"/>
    </location>
</feature>
<evidence type="ECO:0000256" key="1">
    <source>
        <dbReference type="SAM" id="MobiDB-lite"/>
    </source>
</evidence>
<keyword evidence="4" id="KW-1185">Reference proteome</keyword>
<comment type="caution">
    <text evidence="3">The sequence shown here is derived from an EMBL/GenBank/DDBJ whole genome shotgun (WGS) entry which is preliminary data.</text>
</comment>